<reference evidence="1 2" key="1">
    <citation type="submission" date="2017-09" db="EMBL/GenBank/DDBJ databases">
        <authorList>
            <person name="Ehlers B."/>
            <person name="Leendertz F.H."/>
        </authorList>
    </citation>
    <scope>NUCLEOTIDE SEQUENCE [LARGE SCALE GENOMIC DNA]</scope>
    <source>
        <strain evidence="1 2">CGMCC 4.6857</strain>
    </source>
</reference>
<dbReference type="InterPro" id="IPR008979">
    <property type="entry name" value="Galactose-bd-like_sf"/>
</dbReference>
<dbReference type="RefSeq" id="WP_143235402.1">
    <property type="nucleotide sequence ID" value="NZ_OBDY01000037.1"/>
</dbReference>
<gene>
    <name evidence="1" type="ORF">SAMN05421748_13740</name>
</gene>
<dbReference type="AlphaFoldDB" id="A0A285KFL6"/>
<evidence type="ECO:0000313" key="1">
    <source>
        <dbReference type="EMBL" id="SNY70216.1"/>
    </source>
</evidence>
<organism evidence="1 2">
    <name type="scientific">Paractinoplanes atraurantiacus</name>
    <dbReference type="NCBI Taxonomy" id="1036182"/>
    <lineage>
        <taxon>Bacteria</taxon>
        <taxon>Bacillati</taxon>
        <taxon>Actinomycetota</taxon>
        <taxon>Actinomycetes</taxon>
        <taxon>Micromonosporales</taxon>
        <taxon>Micromonosporaceae</taxon>
        <taxon>Paractinoplanes</taxon>
    </lineage>
</organism>
<protein>
    <submittedName>
        <fullName evidence="1">Carbohydrate binding domain-containing protein</fullName>
    </submittedName>
</protein>
<name>A0A285KFL6_9ACTN</name>
<keyword evidence="2" id="KW-1185">Reference proteome</keyword>
<proteinExistence type="predicted"/>
<dbReference type="Proteomes" id="UP000219612">
    <property type="component" value="Unassembled WGS sequence"/>
</dbReference>
<sequence length="348" mass="36116">MPSPVRTADDFVAELRQLRVRAGNPSLRQLSRLADQRIAAARGEIRPDPLPPSTTSEVLAGKRLPRLPRYEFVESFVTACLRAGGQDEPAIAAEVARWRAAWCTLSEQETAAGLASAGATPAGAAPNRPRRGVAPPLVAVIFVAGIGVGVLGARAWPGRQDPAAAPPAGSQAAGAQGAGAQAAGAQAAGAQAAAAPDTCLPSDHPAPAGPDVLSRAAAAWWANDTEAASVSGGEGHRFRADVATGTKTPGDVVIVKSDVDLVQGRPYTLAFTASTDRATTIRVRVQDSPPTYQESYTRDLPVDTTACRHEYRFVAARTSAHSELTFQVGGHAEDFRLEVADVALVEAA</sequence>
<accession>A0A285KFL6</accession>
<dbReference type="SUPFAM" id="SSF49785">
    <property type="entry name" value="Galactose-binding domain-like"/>
    <property type="match status" value="1"/>
</dbReference>
<dbReference type="EMBL" id="OBDY01000037">
    <property type="protein sequence ID" value="SNY70216.1"/>
    <property type="molecule type" value="Genomic_DNA"/>
</dbReference>
<dbReference type="Gene3D" id="2.60.120.260">
    <property type="entry name" value="Galactose-binding domain-like"/>
    <property type="match status" value="1"/>
</dbReference>
<dbReference type="OrthoDB" id="135105at2"/>
<evidence type="ECO:0000313" key="2">
    <source>
        <dbReference type="Proteomes" id="UP000219612"/>
    </source>
</evidence>